<evidence type="ECO:0000313" key="1">
    <source>
        <dbReference type="EMBL" id="KAJ8307789.1"/>
    </source>
</evidence>
<dbReference type="SUPFAM" id="SSF53474">
    <property type="entry name" value="alpha/beta-Hydrolases"/>
    <property type="match status" value="1"/>
</dbReference>
<dbReference type="EMBL" id="JARBDR010000716">
    <property type="protein sequence ID" value="KAJ8307789.1"/>
    <property type="molecule type" value="Genomic_DNA"/>
</dbReference>
<name>A0ABQ9ERF0_TEGGR</name>
<proteinExistence type="predicted"/>
<dbReference type="PANTHER" id="PTHR10061:SF0">
    <property type="entry name" value="S-FORMYLGLUTATHIONE HYDROLASE"/>
    <property type="match status" value="1"/>
</dbReference>
<keyword evidence="2" id="KW-1185">Reference proteome</keyword>
<sequence>MVYFRYRVDWVMYSGPPLDILIDQGKADNFLAEQLYPDNFVQACAEGKTTVTLRKQEDYDHSYFFIATFVEDHLNHLAKYLK</sequence>
<evidence type="ECO:0000313" key="2">
    <source>
        <dbReference type="Proteomes" id="UP001217089"/>
    </source>
</evidence>
<dbReference type="PANTHER" id="PTHR10061">
    <property type="entry name" value="S-FORMYLGLUTATHIONE HYDROLASE"/>
    <property type="match status" value="1"/>
</dbReference>
<dbReference type="InterPro" id="IPR029058">
    <property type="entry name" value="AB_hydrolase_fold"/>
</dbReference>
<dbReference type="InterPro" id="IPR014186">
    <property type="entry name" value="S-formylglutathione_hydrol"/>
</dbReference>
<reference evidence="1 2" key="1">
    <citation type="submission" date="2022-12" db="EMBL/GenBank/DDBJ databases">
        <title>Chromosome-level genome of Tegillarca granosa.</title>
        <authorList>
            <person name="Kim J."/>
        </authorList>
    </citation>
    <scope>NUCLEOTIDE SEQUENCE [LARGE SCALE GENOMIC DNA]</scope>
    <source>
        <strain evidence="1">Teg-2019</strain>
        <tissue evidence="1">Adductor muscle</tissue>
    </source>
</reference>
<dbReference type="Proteomes" id="UP001217089">
    <property type="component" value="Unassembled WGS sequence"/>
</dbReference>
<dbReference type="Gene3D" id="3.40.50.1820">
    <property type="entry name" value="alpha/beta hydrolase"/>
    <property type="match status" value="1"/>
</dbReference>
<accession>A0ABQ9ERF0</accession>
<organism evidence="1 2">
    <name type="scientific">Tegillarca granosa</name>
    <name type="common">Malaysian cockle</name>
    <name type="synonym">Anadara granosa</name>
    <dbReference type="NCBI Taxonomy" id="220873"/>
    <lineage>
        <taxon>Eukaryota</taxon>
        <taxon>Metazoa</taxon>
        <taxon>Spiralia</taxon>
        <taxon>Lophotrochozoa</taxon>
        <taxon>Mollusca</taxon>
        <taxon>Bivalvia</taxon>
        <taxon>Autobranchia</taxon>
        <taxon>Pteriomorphia</taxon>
        <taxon>Arcoida</taxon>
        <taxon>Arcoidea</taxon>
        <taxon>Arcidae</taxon>
        <taxon>Tegillarca</taxon>
    </lineage>
</organism>
<protein>
    <recommendedName>
        <fullName evidence="3">S-formylglutathione hydrolase</fullName>
    </recommendedName>
</protein>
<comment type="caution">
    <text evidence="1">The sequence shown here is derived from an EMBL/GenBank/DDBJ whole genome shotgun (WGS) entry which is preliminary data.</text>
</comment>
<evidence type="ECO:0008006" key="3">
    <source>
        <dbReference type="Google" id="ProtNLM"/>
    </source>
</evidence>
<gene>
    <name evidence="1" type="ORF">KUTeg_014660</name>
</gene>